<evidence type="ECO:0000256" key="1">
    <source>
        <dbReference type="ARBA" id="ARBA00004651"/>
    </source>
</evidence>
<proteinExistence type="inferred from homology"/>
<keyword evidence="4 7" id="KW-0812">Transmembrane</keyword>
<keyword evidence="3 7" id="KW-1003">Cell membrane</keyword>
<feature type="transmembrane region" description="Helical" evidence="7">
    <location>
        <begin position="60"/>
        <end position="81"/>
    </location>
</feature>
<sequence>MNESFTDSTLFQHFDLLVAQYGYGLVGVVVMLESMGLPLPAESLLIATAIYCATTHKIQISFVVIAAIIGAIMGDNFGYLIGHHYGYPLLNKHGKKVGLTPKRLELGRFIFRKYGGKVIFFGRFVAFLRTFVALLAGASHMAWHSFLFYNALGGIAWAGGYSLGAYYLGKEIVKISGPLGIFIGVCVVIGIGFSIFFLKRNEARLSQEMEDEMMREKAK</sequence>
<evidence type="ECO:0000313" key="9">
    <source>
        <dbReference type="EMBL" id="QNT77805.1"/>
    </source>
</evidence>
<dbReference type="Pfam" id="PF09335">
    <property type="entry name" value="VTT_dom"/>
    <property type="match status" value="1"/>
</dbReference>
<reference evidence="9 10" key="1">
    <citation type="submission" date="2020-08" db="EMBL/GenBank/DDBJ databases">
        <title>Complete genome sequence of Entomobacter blattae G55GP.</title>
        <authorList>
            <person name="Poehlein A."/>
            <person name="Guzman J."/>
            <person name="Daniel R."/>
            <person name="Vilcinskas A."/>
        </authorList>
    </citation>
    <scope>NUCLEOTIDE SEQUENCE [LARGE SCALE GENOMIC DNA]</scope>
    <source>
        <strain evidence="9 10">G55GP</strain>
    </source>
</reference>
<dbReference type="Proteomes" id="UP000516349">
    <property type="component" value="Chromosome"/>
</dbReference>
<gene>
    <name evidence="9" type="ORF">JGUZn3_05590</name>
</gene>
<evidence type="ECO:0000256" key="7">
    <source>
        <dbReference type="RuleBase" id="RU367016"/>
    </source>
</evidence>
<feature type="transmembrane region" description="Helical" evidence="7">
    <location>
        <begin position="20"/>
        <end position="39"/>
    </location>
</feature>
<evidence type="ECO:0000256" key="3">
    <source>
        <dbReference type="ARBA" id="ARBA00022475"/>
    </source>
</evidence>
<keyword evidence="5 7" id="KW-1133">Transmembrane helix</keyword>
<feature type="transmembrane region" description="Helical" evidence="7">
    <location>
        <begin position="179"/>
        <end position="198"/>
    </location>
</feature>
<dbReference type="PANTHER" id="PTHR30353">
    <property type="entry name" value="INNER MEMBRANE PROTEIN DEDA-RELATED"/>
    <property type="match status" value="1"/>
</dbReference>
<accession>A0A7H1NPU5</accession>
<dbReference type="PANTHER" id="PTHR30353:SF15">
    <property type="entry name" value="INNER MEMBRANE PROTEIN YABI"/>
    <property type="match status" value="1"/>
</dbReference>
<keyword evidence="10" id="KW-1185">Reference proteome</keyword>
<evidence type="ECO:0000256" key="2">
    <source>
        <dbReference type="ARBA" id="ARBA00010792"/>
    </source>
</evidence>
<feature type="transmembrane region" description="Helical" evidence="7">
    <location>
        <begin position="118"/>
        <end position="139"/>
    </location>
</feature>
<dbReference type="InterPro" id="IPR032816">
    <property type="entry name" value="VTT_dom"/>
</dbReference>
<evidence type="ECO:0000313" key="10">
    <source>
        <dbReference type="Proteomes" id="UP000516349"/>
    </source>
</evidence>
<protein>
    <submittedName>
        <fullName evidence="9">Putative membrane protein</fullName>
    </submittedName>
</protein>
<dbReference type="EMBL" id="CP060244">
    <property type="protein sequence ID" value="QNT77805.1"/>
    <property type="molecule type" value="Genomic_DNA"/>
</dbReference>
<organism evidence="9 10">
    <name type="scientific">Entomobacter blattae</name>
    <dbReference type="NCBI Taxonomy" id="2762277"/>
    <lineage>
        <taxon>Bacteria</taxon>
        <taxon>Pseudomonadati</taxon>
        <taxon>Pseudomonadota</taxon>
        <taxon>Alphaproteobacteria</taxon>
        <taxon>Acetobacterales</taxon>
        <taxon>Acetobacteraceae</taxon>
        <taxon>Entomobacter</taxon>
    </lineage>
</organism>
<evidence type="ECO:0000256" key="6">
    <source>
        <dbReference type="ARBA" id="ARBA00023136"/>
    </source>
</evidence>
<feature type="domain" description="VTT" evidence="8">
    <location>
        <begin position="40"/>
        <end position="163"/>
    </location>
</feature>
<dbReference type="InterPro" id="IPR032818">
    <property type="entry name" value="DedA-like"/>
</dbReference>
<evidence type="ECO:0000259" key="8">
    <source>
        <dbReference type="Pfam" id="PF09335"/>
    </source>
</evidence>
<dbReference type="RefSeq" id="WP_203414219.1">
    <property type="nucleotide sequence ID" value="NZ_CP060244.1"/>
</dbReference>
<dbReference type="AlphaFoldDB" id="A0A7H1NPU5"/>
<feature type="transmembrane region" description="Helical" evidence="7">
    <location>
        <begin position="146"/>
        <end position="167"/>
    </location>
</feature>
<comment type="subcellular location">
    <subcellularLocation>
        <location evidence="1 7">Cell membrane</location>
        <topology evidence="1 7">Multi-pass membrane protein</topology>
    </subcellularLocation>
</comment>
<evidence type="ECO:0000256" key="4">
    <source>
        <dbReference type="ARBA" id="ARBA00022692"/>
    </source>
</evidence>
<comment type="similarity">
    <text evidence="2 7">Belongs to the DedA family.</text>
</comment>
<evidence type="ECO:0000256" key="5">
    <source>
        <dbReference type="ARBA" id="ARBA00022989"/>
    </source>
</evidence>
<name>A0A7H1NPU5_9PROT</name>
<dbReference type="KEGG" id="ebla:JGUZn3_05590"/>
<keyword evidence="6 7" id="KW-0472">Membrane</keyword>
<dbReference type="GO" id="GO:0005886">
    <property type="term" value="C:plasma membrane"/>
    <property type="evidence" value="ECO:0007669"/>
    <property type="project" value="UniProtKB-SubCell"/>
</dbReference>